<comment type="caution">
    <text evidence="1">The sequence shown here is derived from an EMBL/GenBank/DDBJ whole genome shotgun (WGS) entry which is preliminary data.</text>
</comment>
<evidence type="ECO:0000313" key="1">
    <source>
        <dbReference type="EMBL" id="PCK29060.1"/>
    </source>
</evidence>
<dbReference type="EMBL" id="NOVD01000001">
    <property type="protein sequence ID" value="PCK29060.1"/>
    <property type="molecule type" value="Genomic_DNA"/>
</dbReference>
<evidence type="ECO:0000313" key="2">
    <source>
        <dbReference type="Proteomes" id="UP000230886"/>
    </source>
</evidence>
<accession>A0A2A5JHI3</accession>
<name>A0A2A5JHI3_RHOSG</name>
<gene>
    <name evidence="1" type="ORF">CHR55_01335</name>
</gene>
<sequence length="90" mass="10435">MTDQSIYLLEAEQVNRDYCDGKISLHALVEIFERYVRERESERASDSETLRGAWGQIEIMNAINQDDPSNSSKNESEVREVIQEFLDLLP</sequence>
<dbReference type="Proteomes" id="UP000230886">
    <property type="component" value="Unassembled WGS sequence"/>
</dbReference>
<organism evidence="1 2">
    <name type="scientific">Rhodococcus qingshengii</name>
    <dbReference type="NCBI Taxonomy" id="334542"/>
    <lineage>
        <taxon>Bacteria</taxon>
        <taxon>Bacillati</taxon>
        <taxon>Actinomycetota</taxon>
        <taxon>Actinomycetes</taxon>
        <taxon>Mycobacteriales</taxon>
        <taxon>Nocardiaceae</taxon>
        <taxon>Rhodococcus</taxon>
        <taxon>Rhodococcus erythropolis group</taxon>
    </lineage>
</organism>
<reference evidence="1 2" key="1">
    <citation type="submission" date="2017-07" db="EMBL/GenBank/DDBJ databases">
        <title>Draft sequence of Rhodococcus enclensis 23b-28.</title>
        <authorList>
            <person name="Besaury L."/>
            <person name="Sancelme M."/>
            <person name="Amato P."/>
            <person name="Lallement A."/>
            <person name="Delort A.-M."/>
        </authorList>
    </citation>
    <scope>NUCLEOTIDE SEQUENCE [LARGE SCALE GENOMIC DNA]</scope>
    <source>
        <strain evidence="1 2">23b-28</strain>
    </source>
</reference>
<protein>
    <submittedName>
        <fullName evidence="1">Uncharacterized protein</fullName>
    </submittedName>
</protein>
<proteinExistence type="predicted"/>
<dbReference type="AlphaFoldDB" id="A0A2A5JHI3"/>